<keyword evidence="3" id="KW-1185">Reference proteome</keyword>
<evidence type="ECO:0000313" key="3">
    <source>
        <dbReference type="Proteomes" id="UP000077069"/>
    </source>
</evidence>
<organism evidence="2 3">
    <name type="scientific">Paraphaeosphaeria sporulosa</name>
    <dbReference type="NCBI Taxonomy" id="1460663"/>
    <lineage>
        <taxon>Eukaryota</taxon>
        <taxon>Fungi</taxon>
        <taxon>Dikarya</taxon>
        <taxon>Ascomycota</taxon>
        <taxon>Pezizomycotina</taxon>
        <taxon>Dothideomycetes</taxon>
        <taxon>Pleosporomycetidae</taxon>
        <taxon>Pleosporales</taxon>
        <taxon>Massarineae</taxon>
        <taxon>Didymosphaeriaceae</taxon>
        <taxon>Paraphaeosphaeria</taxon>
    </lineage>
</organism>
<gene>
    <name evidence="2" type="ORF">CC84DRAFT_720222</name>
</gene>
<proteinExistence type="predicted"/>
<name>A0A177CJV7_9PLEO</name>
<feature type="region of interest" description="Disordered" evidence="1">
    <location>
        <begin position="1"/>
        <end position="20"/>
    </location>
</feature>
<dbReference type="AlphaFoldDB" id="A0A177CJV7"/>
<dbReference type="InParanoid" id="A0A177CJV7"/>
<accession>A0A177CJV7</accession>
<evidence type="ECO:0000313" key="2">
    <source>
        <dbReference type="EMBL" id="OAG07805.1"/>
    </source>
</evidence>
<dbReference type="Proteomes" id="UP000077069">
    <property type="component" value="Unassembled WGS sequence"/>
</dbReference>
<dbReference type="RefSeq" id="XP_018038170.1">
    <property type="nucleotide sequence ID" value="XM_018187153.1"/>
</dbReference>
<protein>
    <submittedName>
        <fullName evidence="2">Uncharacterized protein</fullName>
    </submittedName>
</protein>
<evidence type="ECO:0000256" key="1">
    <source>
        <dbReference type="SAM" id="MobiDB-lite"/>
    </source>
</evidence>
<reference evidence="2 3" key="1">
    <citation type="submission" date="2016-05" db="EMBL/GenBank/DDBJ databases">
        <title>Comparative analysis of secretome profiles of manganese(II)-oxidizing ascomycete fungi.</title>
        <authorList>
            <consortium name="DOE Joint Genome Institute"/>
            <person name="Zeiner C.A."/>
            <person name="Purvine S.O."/>
            <person name="Zink E.M."/>
            <person name="Wu S."/>
            <person name="Pasa-Tolic L."/>
            <person name="Chaput D.L."/>
            <person name="Haridas S."/>
            <person name="Grigoriev I.V."/>
            <person name="Santelli C.M."/>
            <person name="Hansel C.M."/>
        </authorList>
    </citation>
    <scope>NUCLEOTIDE SEQUENCE [LARGE SCALE GENOMIC DNA]</scope>
    <source>
        <strain evidence="2 3">AP3s5-JAC2a</strain>
    </source>
</reference>
<sequence>MYRSNIHWAPTETTSRAAPRRHVTDRRDSCCQVCRRPDSVCQICHVSYIGTRV</sequence>
<dbReference type="GeneID" id="28770639"/>
<dbReference type="EMBL" id="KV441551">
    <property type="protein sequence ID" value="OAG07805.1"/>
    <property type="molecule type" value="Genomic_DNA"/>
</dbReference>